<name>A0ABW7SGW9_9ACTN</name>
<keyword evidence="3" id="KW-1185">Reference proteome</keyword>
<evidence type="ECO:0000313" key="3">
    <source>
        <dbReference type="Proteomes" id="UP001611075"/>
    </source>
</evidence>
<evidence type="ECO:0000256" key="1">
    <source>
        <dbReference type="SAM" id="MobiDB-lite"/>
    </source>
</evidence>
<feature type="region of interest" description="Disordered" evidence="1">
    <location>
        <begin position="1"/>
        <end position="21"/>
    </location>
</feature>
<accession>A0ABW7SGW9</accession>
<proteinExistence type="predicted"/>
<comment type="caution">
    <text evidence="2">The sequence shown here is derived from an EMBL/GenBank/DDBJ whole genome shotgun (WGS) entry which is preliminary data.</text>
</comment>
<dbReference type="Proteomes" id="UP001611075">
    <property type="component" value="Unassembled WGS sequence"/>
</dbReference>
<protein>
    <submittedName>
        <fullName evidence="2">AKG-HExxH-type peptide beta-hydroxylase</fullName>
    </submittedName>
</protein>
<evidence type="ECO:0000313" key="2">
    <source>
        <dbReference type="EMBL" id="MFI0792929.1"/>
    </source>
</evidence>
<dbReference type="RefSeq" id="WP_396677991.1">
    <property type="nucleotide sequence ID" value="NZ_JBIRPU010000004.1"/>
</dbReference>
<dbReference type="InterPro" id="IPR026337">
    <property type="entry name" value="AKG_HExxH"/>
</dbReference>
<sequence length="480" mass="50342">MFTRRFGGLPHGRGRSRVRADRHEMPPGTFLAIARGGGGPSAVRRLLAGQYSRNLLALREVVELTGDLRHPHAELVRRAWHDLGELRRSAPQPARQVLTYPAVSVWVAQTLAALRAGDGPVAQPAMLGPVVAAAALRAGLALRVAFPTGTTGAATFALPTLGLVRPADTPAPPGAHGGSQVVELAVDGADGTVTIDGVTVVPAAADRPGRATGPGTEPGEPAWFRTPVLRAGGRAGLRLRLDDLGSVARPGAVVPVGPADAAVWRARLAPAWRLLATRHRRYAAELAAAVTMLMPLARDGAGRAALAGGGRDGTPRERGAELVSGTFPAGVGCIALAGHGDAQTLAATLVHELAHNKLAALDDLFALVGPADGVRLSVPWRAGLRPLPALVQGLYAHVRVADFWRRQRHVETEPGPLLRAQVEFERVRLACRDVAGRLLAGDGLTPYGRLLVAQLDDVLTGWRGETVPRRAAALARRSPQ</sequence>
<dbReference type="NCBIfam" id="TIGR04267">
    <property type="entry name" value="mod_HExxH"/>
    <property type="match status" value="1"/>
</dbReference>
<dbReference type="EMBL" id="JBIRPU010000004">
    <property type="protein sequence ID" value="MFI0792929.1"/>
    <property type="molecule type" value="Genomic_DNA"/>
</dbReference>
<gene>
    <name evidence="2" type="ORF">ACH4OY_09545</name>
</gene>
<reference evidence="2 3" key="1">
    <citation type="submission" date="2024-10" db="EMBL/GenBank/DDBJ databases">
        <title>The Natural Products Discovery Center: Release of the First 8490 Sequenced Strains for Exploring Actinobacteria Biosynthetic Diversity.</title>
        <authorList>
            <person name="Kalkreuter E."/>
            <person name="Kautsar S.A."/>
            <person name="Yang D."/>
            <person name="Bader C.D."/>
            <person name="Teijaro C.N."/>
            <person name="Fluegel L."/>
            <person name="Davis C.M."/>
            <person name="Simpson J.R."/>
            <person name="Lauterbach L."/>
            <person name="Steele A.D."/>
            <person name="Gui C."/>
            <person name="Meng S."/>
            <person name="Li G."/>
            <person name="Viehrig K."/>
            <person name="Ye F."/>
            <person name="Su P."/>
            <person name="Kiefer A.F."/>
            <person name="Nichols A."/>
            <person name="Cepeda A.J."/>
            <person name="Yan W."/>
            <person name="Fan B."/>
            <person name="Jiang Y."/>
            <person name="Adhikari A."/>
            <person name="Zheng C.-J."/>
            <person name="Schuster L."/>
            <person name="Cowan T.M."/>
            <person name="Smanski M.J."/>
            <person name="Chevrette M.G."/>
            <person name="De Carvalho L.P.S."/>
            <person name="Shen B."/>
        </authorList>
    </citation>
    <scope>NUCLEOTIDE SEQUENCE [LARGE SCALE GENOMIC DNA]</scope>
    <source>
        <strain evidence="2 3">NPDC021253</strain>
    </source>
</reference>
<organism evidence="2 3">
    <name type="scientific">Micromonospora rubida</name>
    <dbReference type="NCBI Taxonomy" id="2697657"/>
    <lineage>
        <taxon>Bacteria</taxon>
        <taxon>Bacillati</taxon>
        <taxon>Actinomycetota</taxon>
        <taxon>Actinomycetes</taxon>
        <taxon>Micromonosporales</taxon>
        <taxon>Micromonosporaceae</taxon>
        <taxon>Micromonospora</taxon>
    </lineage>
</organism>